<evidence type="ECO:0000256" key="10">
    <source>
        <dbReference type="PIRSR" id="PIRSR634015-3"/>
    </source>
</evidence>
<dbReference type="InterPro" id="IPR015211">
    <property type="entry name" value="Peptidase_M1_C"/>
</dbReference>
<comment type="caution">
    <text evidence="12">The sequence shown here is derived from an EMBL/GenBank/DDBJ whole genome shotgun (WGS) entry which is preliminary data.</text>
</comment>
<dbReference type="InterPro" id="IPR016024">
    <property type="entry name" value="ARM-type_fold"/>
</dbReference>
<evidence type="ECO:0000256" key="5">
    <source>
        <dbReference type="ARBA" id="ARBA00022723"/>
    </source>
</evidence>
<dbReference type="GO" id="GO:0005634">
    <property type="term" value="C:nucleus"/>
    <property type="evidence" value="ECO:0007669"/>
    <property type="project" value="TreeGrafter"/>
</dbReference>
<dbReference type="InterPro" id="IPR049980">
    <property type="entry name" value="LTA4H_cat"/>
</dbReference>
<dbReference type="Gene3D" id="1.10.390.10">
    <property type="entry name" value="Neutral Protease Domain 2"/>
    <property type="match status" value="1"/>
</dbReference>
<dbReference type="FunFam" id="1.25.40.320:FF:000001">
    <property type="entry name" value="Leukotriene A(4) hydrolase"/>
    <property type="match status" value="1"/>
</dbReference>
<dbReference type="GO" id="GO:0019370">
    <property type="term" value="P:leukotriene biosynthetic process"/>
    <property type="evidence" value="ECO:0007669"/>
    <property type="project" value="TreeGrafter"/>
</dbReference>
<keyword evidence="13" id="KW-1185">Reference proteome</keyword>
<dbReference type="GO" id="GO:0006508">
    <property type="term" value="P:proteolysis"/>
    <property type="evidence" value="ECO:0007669"/>
    <property type="project" value="UniProtKB-KW"/>
</dbReference>
<evidence type="ECO:0000313" key="12">
    <source>
        <dbReference type="EMBL" id="PIK50469.1"/>
    </source>
</evidence>
<dbReference type="OrthoDB" id="79562at2759"/>
<dbReference type="InterPro" id="IPR001930">
    <property type="entry name" value="Peptidase_M1"/>
</dbReference>
<sequence>MPKSLILILDGFHRKIGPRSLVWSEKEYVEDAEYEFSETENMLKAAEEILGPYEWGQYDLLILPPSFPYGGMENPCLTFITPTCLAGNRSLANVVAHEIAHSWTGNLVTNCSWEHFWLNEGFTVFAERKIIGRLQSKKHRDFHFIGGWKELHNEVQGYGAKHNYTKLIPNLEDVDPDDAYSRVPYEKGSIFLYYLEKLVGSEAEFEDFLKSYIQKFKFQSINTADWKSFFLSFFHEKESSGVFADVDWDQWFYGVGMPPVKPSLDTTLSSACSELCQKWSKAEEQDVINFSSVDIRDMDSGQIIEFLRLLLLEPPLTDVCVREMHRCFNFNASGNAEIKFRWLRLCLRASYEPCIPSAIEFATKWGRLKFTRPLFRDLFNFKPSHEKATSAFNDHKENMHPITSSMIAKDLKEIDG</sequence>
<dbReference type="FunFam" id="1.10.390.10:FF:000003">
    <property type="entry name" value="Leukotriene A(4) hydrolase"/>
    <property type="match status" value="1"/>
</dbReference>
<comment type="cofactor">
    <cofactor evidence="10">
        <name>Zn(2+)</name>
        <dbReference type="ChEBI" id="CHEBI:29105"/>
    </cofactor>
    <text evidence="10">Binds 1 zinc ion per subunit.</text>
</comment>
<dbReference type="PANTHER" id="PTHR45726">
    <property type="entry name" value="LEUKOTRIENE A-4 HYDROLASE"/>
    <property type="match status" value="1"/>
</dbReference>
<dbReference type="SUPFAM" id="SSF48371">
    <property type="entry name" value="ARM repeat"/>
    <property type="match status" value="1"/>
</dbReference>
<dbReference type="GO" id="GO:0008270">
    <property type="term" value="F:zinc ion binding"/>
    <property type="evidence" value="ECO:0007669"/>
    <property type="project" value="InterPro"/>
</dbReference>
<keyword evidence="8" id="KW-0482">Metalloprotease</keyword>
<feature type="binding site" evidence="10">
    <location>
        <position position="97"/>
    </location>
    <ligand>
        <name>Zn(2+)</name>
        <dbReference type="ChEBI" id="CHEBI:29105"/>
        <note>catalytic</note>
    </ligand>
</feature>
<dbReference type="Pfam" id="PF09127">
    <property type="entry name" value="Leuk-A4-hydro_C"/>
    <property type="match status" value="1"/>
</dbReference>
<dbReference type="FunFam" id="3.30.2010.30:FF:000001">
    <property type="entry name" value="Leukotriene A(4) hydrolase"/>
    <property type="match status" value="1"/>
</dbReference>
<dbReference type="InterPro" id="IPR027268">
    <property type="entry name" value="Peptidase_M4/M1_CTD_sf"/>
</dbReference>
<dbReference type="GO" id="GO:0004301">
    <property type="term" value="F:epoxide hydrolase activity"/>
    <property type="evidence" value="ECO:0007669"/>
    <property type="project" value="TreeGrafter"/>
</dbReference>
<name>A0A2G8KR44_STIJA</name>
<feature type="binding site" evidence="10">
    <location>
        <position position="120"/>
    </location>
    <ligand>
        <name>Zn(2+)</name>
        <dbReference type="ChEBI" id="CHEBI:29105"/>
        <note>catalytic</note>
    </ligand>
</feature>
<dbReference type="Pfam" id="PF01433">
    <property type="entry name" value="Peptidase_M1"/>
    <property type="match status" value="1"/>
</dbReference>
<dbReference type="PRINTS" id="PR00756">
    <property type="entry name" value="ALADIPTASE"/>
</dbReference>
<dbReference type="PANTHER" id="PTHR45726:SF3">
    <property type="entry name" value="LEUKOTRIENE A-4 HYDROLASE"/>
    <property type="match status" value="1"/>
</dbReference>
<evidence type="ECO:0000256" key="4">
    <source>
        <dbReference type="ARBA" id="ARBA00022670"/>
    </source>
</evidence>
<dbReference type="SUPFAM" id="SSF55486">
    <property type="entry name" value="Metalloproteases ('zincins'), catalytic domain"/>
    <property type="match status" value="1"/>
</dbReference>
<gene>
    <name evidence="12" type="ORF">BSL78_12709</name>
</gene>
<dbReference type="InterPro" id="IPR038502">
    <property type="entry name" value="M1_LTA-4_hydro/amino_C_sf"/>
</dbReference>
<dbReference type="STRING" id="307972.A0A2G8KR44"/>
<dbReference type="GO" id="GO:0004463">
    <property type="term" value="F:leukotriene-A4 hydrolase activity"/>
    <property type="evidence" value="ECO:0007669"/>
    <property type="project" value="TreeGrafter"/>
</dbReference>
<evidence type="ECO:0000256" key="2">
    <source>
        <dbReference type="ARBA" id="ARBA00010136"/>
    </source>
</evidence>
<feature type="active site" description="Proton donor" evidence="9">
    <location>
        <position position="185"/>
    </location>
</feature>
<dbReference type="Gene3D" id="1.25.40.320">
    <property type="entry name" value="Peptidase M1, leukotriene A4 hydrolase/aminopeptidase C-terminal domain"/>
    <property type="match status" value="1"/>
</dbReference>
<dbReference type="CDD" id="cd09599">
    <property type="entry name" value="M1_LTA4H"/>
    <property type="match status" value="1"/>
</dbReference>
<proteinExistence type="inferred from homology"/>
<dbReference type="EMBL" id="MRZV01000419">
    <property type="protein sequence ID" value="PIK50469.1"/>
    <property type="molecule type" value="Genomic_DNA"/>
</dbReference>
<comment type="subcellular location">
    <subcellularLocation>
        <location evidence="1">Cytoplasm</location>
    </subcellularLocation>
</comment>
<dbReference type="InterPro" id="IPR034015">
    <property type="entry name" value="M1_LTA4H"/>
</dbReference>
<feature type="domain" description="Peptidase M1 leukotriene A4 hydrolase/aminopeptidase C-terminal" evidence="11">
    <location>
        <begin position="267"/>
        <end position="411"/>
    </location>
</feature>
<reference evidence="12 13" key="1">
    <citation type="journal article" date="2017" name="PLoS Biol.">
        <title>The sea cucumber genome provides insights into morphological evolution and visceral regeneration.</title>
        <authorList>
            <person name="Zhang X."/>
            <person name="Sun L."/>
            <person name="Yuan J."/>
            <person name="Sun Y."/>
            <person name="Gao Y."/>
            <person name="Zhang L."/>
            <person name="Li S."/>
            <person name="Dai H."/>
            <person name="Hamel J.F."/>
            <person name="Liu C."/>
            <person name="Yu Y."/>
            <person name="Liu S."/>
            <person name="Lin W."/>
            <person name="Guo K."/>
            <person name="Jin S."/>
            <person name="Xu P."/>
            <person name="Storey K.B."/>
            <person name="Huan P."/>
            <person name="Zhang T."/>
            <person name="Zhou Y."/>
            <person name="Zhang J."/>
            <person name="Lin C."/>
            <person name="Li X."/>
            <person name="Xing L."/>
            <person name="Huo D."/>
            <person name="Sun M."/>
            <person name="Wang L."/>
            <person name="Mercier A."/>
            <person name="Li F."/>
            <person name="Yang H."/>
            <person name="Xiang J."/>
        </authorList>
    </citation>
    <scope>NUCLEOTIDE SEQUENCE [LARGE SCALE GENOMIC DNA]</scope>
    <source>
        <strain evidence="12">Shaxun</strain>
        <tissue evidence="12">Muscle</tissue>
    </source>
</reference>
<evidence type="ECO:0000256" key="1">
    <source>
        <dbReference type="ARBA" id="ARBA00004496"/>
    </source>
</evidence>
<evidence type="ECO:0000256" key="3">
    <source>
        <dbReference type="ARBA" id="ARBA00022490"/>
    </source>
</evidence>
<keyword evidence="5 10" id="KW-0479">Metal-binding</keyword>
<evidence type="ECO:0000256" key="9">
    <source>
        <dbReference type="PIRSR" id="PIRSR634015-1"/>
    </source>
</evidence>
<keyword evidence="7 10" id="KW-0862">Zinc</keyword>
<comment type="similarity">
    <text evidence="2">Belongs to the peptidase M1 family.</text>
</comment>
<dbReference type="GO" id="GO:0005829">
    <property type="term" value="C:cytosol"/>
    <property type="evidence" value="ECO:0007669"/>
    <property type="project" value="TreeGrafter"/>
</dbReference>
<evidence type="ECO:0000256" key="8">
    <source>
        <dbReference type="ARBA" id="ARBA00023049"/>
    </source>
</evidence>
<feature type="active site" description="Proton acceptor" evidence="9">
    <location>
        <position position="98"/>
    </location>
</feature>
<keyword evidence="3" id="KW-0963">Cytoplasm</keyword>
<keyword evidence="6 12" id="KW-0378">Hydrolase</keyword>
<dbReference type="InterPro" id="IPR014782">
    <property type="entry name" value="Peptidase_M1_dom"/>
</dbReference>
<evidence type="ECO:0000256" key="6">
    <source>
        <dbReference type="ARBA" id="ARBA00022801"/>
    </source>
</evidence>
<dbReference type="AlphaFoldDB" id="A0A2G8KR44"/>
<dbReference type="GO" id="GO:0043171">
    <property type="term" value="P:peptide catabolic process"/>
    <property type="evidence" value="ECO:0007669"/>
    <property type="project" value="TreeGrafter"/>
</dbReference>
<accession>A0A2G8KR44</accession>
<evidence type="ECO:0000256" key="7">
    <source>
        <dbReference type="ARBA" id="ARBA00022833"/>
    </source>
</evidence>
<evidence type="ECO:0000313" key="13">
    <source>
        <dbReference type="Proteomes" id="UP000230750"/>
    </source>
</evidence>
<evidence type="ECO:0000259" key="11">
    <source>
        <dbReference type="SMART" id="SM01263"/>
    </source>
</evidence>
<feature type="binding site" evidence="10">
    <location>
        <position position="101"/>
    </location>
    <ligand>
        <name>Zn(2+)</name>
        <dbReference type="ChEBI" id="CHEBI:29105"/>
        <note>catalytic</note>
    </ligand>
</feature>
<keyword evidence="4" id="KW-0645">Protease</keyword>
<protein>
    <submittedName>
        <fullName evidence="12">Putative leukotriene A-4 hydrolase</fullName>
    </submittedName>
</protein>
<dbReference type="Gene3D" id="3.30.2010.30">
    <property type="match status" value="1"/>
</dbReference>
<dbReference type="SMART" id="SM01263">
    <property type="entry name" value="Leuk-A4-hydro_C"/>
    <property type="match status" value="1"/>
</dbReference>
<dbReference type="GO" id="GO:0070006">
    <property type="term" value="F:metalloaminopeptidase activity"/>
    <property type="evidence" value="ECO:0007669"/>
    <property type="project" value="UniProtKB-ARBA"/>
</dbReference>
<organism evidence="12 13">
    <name type="scientific">Stichopus japonicus</name>
    <name type="common">Sea cucumber</name>
    <dbReference type="NCBI Taxonomy" id="307972"/>
    <lineage>
        <taxon>Eukaryota</taxon>
        <taxon>Metazoa</taxon>
        <taxon>Echinodermata</taxon>
        <taxon>Eleutherozoa</taxon>
        <taxon>Echinozoa</taxon>
        <taxon>Holothuroidea</taxon>
        <taxon>Aspidochirotacea</taxon>
        <taxon>Aspidochirotida</taxon>
        <taxon>Stichopodidae</taxon>
        <taxon>Apostichopus</taxon>
    </lineage>
</organism>
<dbReference type="Proteomes" id="UP000230750">
    <property type="component" value="Unassembled WGS sequence"/>
</dbReference>